<feature type="domain" description="SEA" evidence="1">
    <location>
        <begin position="224"/>
        <end position="358"/>
    </location>
</feature>
<dbReference type="PROSITE" id="PS50024">
    <property type="entry name" value="SEA"/>
    <property type="match status" value="3"/>
</dbReference>
<dbReference type="Proteomes" id="UP000008854">
    <property type="component" value="Unassembled WGS sequence"/>
</dbReference>
<dbReference type="InterPro" id="IPR000082">
    <property type="entry name" value="SEA_dom"/>
</dbReference>
<reference evidence="3" key="2">
    <citation type="submission" date="2019-11" db="UniProtKB">
        <authorList>
            <consortium name="WormBaseParasite"/>
        </authorList>
    </citation>
    <scope>IDENTIFICATION</scope>
    <source>
        <strain evidence="3">Puerto Rican</strain>
    </source>
</reference>
<feature type="domain" description="SEA" evidence="1">
    <location>
        <begin position="28"/>
        <end position="162"/>
    </location>
</feature>
<name>A0A5K4F6B6_SCHMA</name>
<dbReference type="WBParaSite" id="Smp_308470.1">
    <property type="protein sequence ID" value="Smp_308470.1"/>
    <property type="gene ID" value="Smp_308470"/>
</dbReference>
<dbReference type="AlphaFoldDB" id="A0A5K4F6B6"/>
<evidence type="ECO:0000313" key="3">
    <source>
        <dbReference type="WBParaSite" id="Smp_308470.1"/>
    </source>
</evidence>
<organism evidence="2 3">
    <name type="scientific">Schistosoma mansoni</name>
    <name type="common">Blood fluke</name>
    <dbReference type="NCBI Taxonomy" id="6183"/>
    <lineage>
        <taxon>Eukaryota</taxon>
        <taxon>Metazoa</taxon>
        <taxon>Spiralia</taxon>
        <taxon>Lophotrochozoa</taxon>
        <taxon>Platyhelminthes</taxon>
        <taxon>Trematoda</taxon>
        <taxon>Digenea</taxon>
        <taxon>Strigeidida</taxon>
        <taxon>Schistosomatoidea</taxon>
        <taxon>Schistosomatidae</taxon>
        <taxon>Schistosoma</taxon>
    </lineage>
</organism>
<accession>A0A5K4F6B6</accession>
<feature type="domain" description="SEA" evidence="1">
    <location>
        <begin position="379"/>
        <end position="513"/>
    </location>
</feature>
<reference evidence="2" key="1">
    <citation type="journal article" date="2012" name="PLoS Negl. Trop. Dis.">
        <title>A systematically improved high quality genome and transcriptome of the human blood fluke Schistosoma mansoni.</title>
        <authorList>
            <person name="Protasio A.V."/>
            <person name="Tsai I.J."/>
            <person name="Babbage A."/>
            <person name="Nichol S."/>
            <person name="Hunt M."/>
            <person name="Aslett M.A."/>
            <person name="De Silva N."/>
            <person name="Velarde G.S."/>
            <person name="Anderson T.J."/>
            <person name="Clark R.C."/>
            <person name="Davidson C."/>
            <person name="Dillon G.P."/>
            <person name="Holroyd N.E."/>
            <person name="LoVerde P.T."/>
            <person name="Lloyd C."/>
            <person name="McQuillan J."/>
            <person name="Oliveira G."/>
            <person name="Otto T.D."/>
            <person name="Parker-Manuel S.J."/>
            <person name="Quail M.A."/>
            <person name="Wilson R.A."/>
            <person name="Zerlotini A."/>
            <person name="Dunne D.W."/>
            <person name="Berriman M."/>
        </authorList>
    </citation>
    <scope>NUCLEOTIDE SEQUENCE [LARGE SCALE GENOMIC DNA]</scope>
    <source>
        <strain evidence="2">Puerto Rican</strain>
    </source>
</reference>
<proteinExistence type="predicted"/>
<protein>
    <submittedName>
        <fullName evidence="3">GPS domain-containing protein</fullName>
    </submittedName>
</protein>
<evidence type="ECO:0000259" key="1">
    <source>
        <dbReference type="PROSITE" id="PS50024"/>
    </source>
</evidence>
<dbReference type="InParanoid" id="A0A5K4F6B6"/>
<dbReference type="ExpressionAtlas" id="A0A5K4F6B6">
    <property type="expression patterns" value="baseline and differential"/>
</dbReference>
<sequence length="731" mass="80382">MSLNSMCYFNQRFLRYLFTCFLEVSLTKTAIITVSSTLTRLNKPLEWNDSLLDPNSDLYRDYSTQICDLLLHSINSTYIKGIINVTCTVVGFSRGSVIGNAMLVIDYSSTSENFSSAVVTEDTVRNAVVEYIAEIVANGSDQIYFGTSSGLTIETVIDAATTEMITESQDTEAYKTTGEETTDTTEVTTEIDITETDITETEVMETERTTGGIFLYDSEVSLTKTAIITVSSTLTRLNKPLEWNDSLLDPNSDLYRDYSTQICDLLLHSINSTYIKGIINVTCTVVGFSRGSVIGNAMLVIDYSSTSENFSSAVVTEDTVRNAVVEYIAEIVANGSDQIYFGTSSGLTIETVIDAATTEMITESQDTEAYKTTEVSLTKTAIITVSSTLTRLNKPLEWNDSLLDPNSDLYRDYSTQICDLLLHSINSTYIKGIINVTCTVVGFSRGSVIGNAMLVIDYSSTSENFSSAVVTEDTVRNAVVEYIAEIVANGSDQIYFGTSSGLTIETVIDAATTEMITESQDTEAYKTTETTELSKTTFSTKSILELSMTVEILTGNQQTNWNSELSNKFSGLYNSTGEKICTLIKASPRYITSVLFTVPTCTVLRFYPGSVKSDVQIIVEYINNLNVTQTQILQAIQLGSQLYVMDQLKNQSIDSSRILSFKLIMQKETCSTIAAKCSPHAQCIERSDGAICICNPMWVDLNVQQPGEQCISTFSYVIPSVSPSLLHPQKL</sequence>
<evidence type="ECO:0000313" key="2">
    <source>
        <dbReference type="Proteomes" id="UP000008854"/>
    </source>
</evidence>
<keyword evidence="2" id="KW-1185">Reference proteome</keyword>